<dbReference type="SMART" id="SM00233">
    <property type="entry name" value="PH"/>
    <property type="match status" value="1"/>
</dbReference>
<evidence type="ECO:0000256" key="3">
    <source>
        <dbReference type="ARBA" id="ARBA00022771"/>
    </source>
</evidence>
<dbReference type="SUPFAM" id="SSF55550">
    <property type="entry name" value="SH2 domain"/>
    <property type="match status" value="1"/>
</dbReference>
<proteinExistence type="predicted"/>
<protein>
    <recommendedName>
        <fullName evidence="16">Protein vav-1</fullName>
    </recommendedName>
</protein>
<feature type="domain" description="SH2" evidence="8">
    <location>
        <begin position="789"/>
        <end position="882"/>
    </location>
</feature>
<dbReference type="SMART" id="SM00033">
    <property type="entry name" value="CH"/>
    <property type="match status" value="1"/>
</dbReference>
<evidence type="ECO:0000256" key="1">
    <source>
        <dbReference type="ARBA" id="ARBA00022443"/>
    </source>
</evidence>
<gene>
    <name evidence="14" type="ORF">QR680_018064</name>
</gene>
<dbReference type="PROSITE" id="PS50002">
    <property type="entry name" value="SH3"/>
    <property type="match status" value="1"/>
</dbReference>
<keyword evidence="4 5" id="KW-0727">SH2 domain</keyword>
<evidence type="ECO:0008006" key="16">
    <source>
        <dbReference type="Google" id="ProtNLM"/>
    </source>
</evidence>
<keyword evidence="3" id="KW-0862">Zinc</keyword>
<dbReference type="Gene3D" id="1.20.900.10">
    <property type="entry name" value="Dbl homology (DH) domain"/>
    <property type="match status" value="1"/>
</dbReference>
<dbReference type="Proteomes" id="UP001175271">
    <property type="component" value="Unassembled WGS sequence"/>
</dbReference>
<accession>A0AA39HHJ1</accession>
<dbReference type="PROSITE" id="PS50001">
    <property type="entry name" value="SH2"/>
    <property type="match status" value="1"/>
</dbReference>
<keyword evidence="2" id="KW-0344">Guanine-nucleotide releasing factor</keyword>
<dbReference type="Gene3D" id="3.30.60.20">
    <property type="match status" value="1"/>
</dbReference>
<dbReference type="CDD" id="cd20810">
    <property type="entry name" value="C1_VAV"/>
    <property type="match status" value="1"/>
</dbReference>
<evidence type="ECO:0000256" key="4">
    <source>
        <dbReference type="ARBA" id="ARBA00022999"/>
    </source>
</evidence>
<dbReference type="Gene3D" id="1.10.418.10">
    <property type="entry name" value="Calponin-like domain"/>
    <property type="match status" value="1"/>
</dbReference>
<dbReference type="SUPFAM" id="SSF50729">
    <property type="entry name" value="PH domain-like"/>
    <property type="match status" value="1"/>
</dbReference>
<dbReference type="Pfam" id="PF00017">
    <property type="entry name" value="SH2"/>
    <property type="match status" value="1"/>
</dbReference>
<dbReference type="Pfam" id="PF00307">
    <property type="entry name" value="CH"/>
    <property type="match status" value="1"/>
</dbReference>
<feature type="domain" description="SH3" evidence="9">
    <location>
        <begin position="883"/>
        <end position="944"/>
    </location>
</feature>
<feature type="domain" description="Calponin-homology (CH)" evidence="12">
    <location>
        <begin position="19"/>
        <end position="134"/>
    </location>
</feature>
<dbReference type="GO" id="GO:0005737">
    <property type="term" value="C:cytoplasm"/>
    <property type="evidence" value="ECO:0007669"/>
    <property type="project" value="TreeGrafter"/>
</dbReference>
<comment type="caution">
    <text evidence="14">The sequence shown here is derived from an EMBL/GenBank/DDBJ whole genome shotgun (WGS) entry which is preliminary data.</text>
</comment>
<evidence type="ECO:0000313" key="14">
    <source>
        <dbReference type="EMBL" id="KAK0405570.1"/>
    </source>
</evidence>
<dbReference type="CDD" id="cd00160">
    <property type="entry name" value="RhoGEF"/>
    <property type="match status" value="1"/>
</dbReference>
<dbReference type="PRINTS" id="PR00401">
    <property type="entry name" value="SH2DOMAIN"/>
</dbReference>
<dbReference type="SMART" id="SM00326">
    <property type="entry name" value="SH3"/>
    <property type="match status" value="2"/>
</dbReference>
<dbReference type="SMART" id="SM00325">
    <property type="entry name" value="RhoGEF"/>
    <property type="match status" value="1"/>
</dbReference>
<dbReference type="PROSITE" id="PS50021">
    <property type="entry name" value="CH"/>
    <property type="match status" value="1"/>
</dbReference>
<keyword evidence="15" id="KW-1185">Reference proteome</keyword>
<name>A0AA39HHJ1_9BILA</name>
<evidence type="ECO:0000259" key="12">
    <source>
        <dbReference type="PROSITE" id="PS50021"/>
    </source>
</evidence>
<feature type="domain" description="PH" evidence="10">
    <location>
        <begin position="449"/>
        <end position="573"/>
    </location>
</feature>
<dbReference type="InterPro" id="IPR000980">
    <property type="entry name" value="SH2"/>
</dbReference>
<dbReference type="InterPro" id="IPR011993">
    <property type="entry name" value="PH-like_dom_sf"/>
</dbReference>
<dbReference type="EMBL" id="JAUCMV010000004">
    <property type="protein sequence ID" value="KAK0405570.1"/>
    <property type="molecule type" value="Genomic_DNA"/>
</dbReference>
<evidence type="ECO:0000256" key="2">
    <source>
        <dbReference type="ARBA" id="ARBA00022658"/>
    </source>
</evidence>
<dbReference type="InterPro" id="IPR001849">
    <property type="entry name" value="PH_domain"/>
</dbReference>
<dbReference type="SUPFAM" id="SSF50044">
    <property type="entry name" value="SH3-domain"/>
    <property type="match status" value="2"/>
</dbReference>
<dbReference type="SUPFAM" id="SSF48065">
    <property type="entry name" value="DBL homology domain (DH-domain)"/>
    <property type="match status" value="1"/>
</dbReference>
<evidence type="ECO:0000313" key="15">
    <source>
        <dbReference type="Proteomes" id="UP001175271"/>
    </source>
</evidence>
<dbReference type="Pfam" id="PF22697">
    <property type="entry name" value="SOS1_NGEF_PH"/>
    <property type="match status" value="1"/>
</dbReference>
<dbReference type="InterPro" id="IPR002219">
    <property type="entry name" value="PKC_DAG/PE"/>
</dbReference>
<dbReference type="SUPFAM" id="SSF47576">
    <property type="entry name" value="Calponin-homology domain, CH-domain"/>
    <property type="match status" value="1"/>
</dbReference>
<evidence type="ECO:0000259" key="10">
    <source>
        <dbReference type="PROSITE" id="PS50003"/>
    </source>
</evidence>
<evidence type="ECO:0000259" key="13">
    <source>
        <dbReference type="PROSITE" id="PS50081"/>
    </source>
</evidence>
<dbReference type="InterPro" id="IPR055251">
    <property type="entry name" value="SOS1_NGEF_PH"/>
</dbReference>
<dbReference type="Gene3D" id="2.30.29.30">
    <property type="entry name" value="Pleckstrin-homology domain (PH domain)/Phosphotyrosine-binding domain (PTB)"/>
    <property type="match status" value="1"/>
</dbReference>
<dbReference type="AlphaFoldDB" id="A0AA39HHJ1"/>
<dbReference type="Gene3D" id="2.30.30.40">
    <property type="entry name" value="SH3 Domains"/>
    <property type="match status" value="1"/>
</dbReference>
<dbReference type="InterPro" id="IPR001715">
    <property type="entry name" value="CH_dom"/>
</dbReference>
<dbReference type="PANTHER" id="PTHR45818">
    <property type="entry name" value="PROTEIN VAV"/>
    <property type="match status" value="1"/>
</dbReference>
<dbReference type="InterPro" id="IPR000219">
    <property type="entry name" value="DH_dom"/>
</dbReference>
<evidence type="ECO:0000259" key="11">
    <source>
        <dbReference type="PROSITE" id="PS50010"/>
    </source>
</evidence>
<dbReference type="InterPro" id="IPR036028">
    <property type="entry name" value="SH3-like_dom_sf"/>
</dbReference>
<dbReference type="SMART" id="SM00252">
    <property type="entry name" value="SH2"/>
    <property type="match status" value="1"/>
</dbReference>
<dbReference type="Pfam" id="PF14604">
    <property type="entry name" value="SH3_9"/>
    <property type="match status" value="1"/>
</dbReference>
<keyword evidence="3" id="KW-0863">Zinc-finger</keyword>
<dbReference type="GO" id="GO:0016477">
    <property type="term" value="P:cell migration"/>
    <property type="evidence" value="ECO:0007669"/>
    <property type="project" value="TreeGrafter"/>
</dbReference>
<dbReference type="InterPro" id="IPR036872">
    <property type="entry name" value="CH_dom_sf"/>
</dbReference>
<keyword evidence="1 6" id="KW-0728">SH3 domain</keyword>
<dbReference type="PANTHER" id="PTHR45818:SF3">
    <property type="entry name" value="PROTEIN VAV"/>
    <property type="match status" value="1"/>
</dbReference>
<feature type="domain" description="DH" evidence="11">
    <location>
        <begin position="227"/>
        <end position="416"/>
    </location>
</feature>
<dbReference type="InterPro" id="IPR036860">
    <property type="entry name" value="SH2_dom_sf"/>
</dbReference>
<evidence type="ECO:0000256" key="6">
    <source>
        <dbReference type="PROSITE-ProRule" id="PRU00192"/>
    </source>
</evidence>
<dbReference type="SMART" id="SM00109">
    <property type="entry name" value="C1"/>
    <property type="match status" value="1"/>
</dbReference>
<reference evidence="14" key="1">
    <citation type="submission" date="2023-06" db="EMBL/GenBank/DDBJ databases">
        <title>Genomic analysis of the entomopathogenic nematode Steinernema hermaphroditum.</title>
        <authorList>
            <person name="Schwarz E.M."/>
            <person name="Heppert J.K."/>
            <person name="Baniya A."/>
            <person name="Schwartz H.T."/>
            <person name="Tan C.-H."/>
            <person name="Antoshechkin I."/>
            <person name="Sternberg P.W."/>
            <person name="Goodrich-Blair H."/>
            <person name="Dillman A.R."/>
        </authorList>
    </citation>
    <scope>NUCLEOTIDE SEQUENCE</scope>
    <source>
        <strain evidence="14">PS9179</strain>
        <tissue evidence="14">Whole animal</tissue>
    </source>
</reference>
<evidence type="ECO:0000256" key="7">
    <source>
        <dbReference type="SAM" id="MobiDB-lite"/>
    </source>
</evidence>
<dbReference type="GO" id="GO:0005085">
    <property type="term" value="F:guanyl-nucleotide exchange factor activity"/>
    <property type="evidence" value="ECO:0007669"/>
    <property type="project" value="UniProtKB-KW"/>
</dbReference>
<feature type="region of interest" description="Disordered" evidence="7">
    <location>
        <begin position="727"/>
        <end position="752"/>
    </location>
</feature>
<dbReference type="Gene3D" id="3.30.505.10">
    <property type="entry name" value="SH2 domain"/>
    <property type="match status" value="1"/>
</dbReference>
<evidence type="ECO:0000259" key="9">
    <source>
        <dbReference type="PROSITE" id="PS50002"/>
    </source>
</evidence>
<dbReference type="Pfam" id="PF00130">
    <property type="entry name" value="C1_1"/>
    <property type="match status" value="1"/>
</dbReference>
<dbReference type="InterPro" id="IPR001452">
    <property type="entry name" value="SH3_domain"/>
</dbReference>
<keyword evidence="3" id="KW-0479">Metal-binding</keyword>
<dbReference type="Pfam" id="PF00621">
    <property type="entry name" value="RhoGEF"/>
    <property type="match status" value="1"/>
</dbReference>
<feature type="compositionally biased region" description="Polar residues" evidence="7">
    <location>
        <begin position="736"/>
        <end position="745"/>
    </location>
</feature>
<dbReference type="PROSITE" id="PS50010">
    <property type="entry name" value="DH_2"/>
    <property type="match status" value="1"/>
</dbReference>
<dbReference type="PROSITE" id="PS50081">
    <property type="entry name" value="ZF_DAG_PE_2"/>
    <property type="match status" value="1"/>
</dbReference>
<sequence>MPPSGDVTDSGGVPTAEADRLWKDCVRWLHLCRAIPSMITANDLRDCALMLRDGVVLLRLANILEPGCIAEAAATATLSSSQFVSNRFISLFIEACINRFGISRANVFTTDDLYKMENFGKVLRTLSELSRTEQALAICSEPFPLLESPSSSRTPSVADYYNNEAIYQTLQKVAEDDDDGVENIYDMGVVVADEERKKHGDIYDTIVVSQRSNRITDRWDTFHPTDKRGHCIKELLDTEINYVDNALGMILHNYYTPLRPHLTDAQMKTIFMNISEISMNHNSFRNDLKQAVFATVGLEVNAGLEVKDIGAVFIDHKERFVAYGSYCASMSNSRSMIDELMRTNSGMRQLIDDCARRCGTQFLLQDLMCVPMQRILKYHMLLKQLTDSTPVDSPDRKSLDEAHEAMQDINGYINEVKRDYEGRQIVAEIQKSIPDIEMPANMCLSSYGRLIKDGEIKMAFHKDGGKLKNRYIFIFDKVMLVCKVQRNSQYSYKSAHVLKDYMVDMENENNNRFNTLTRKFGTAGNYPILLIPHTIHNSKHSENGAQNREQIQLSCKTMNQRHSWIQAFETAHEHVMPREARANHHKVSYMTFDPPATCTICRKLLHGLYFQGYLCEVCGGTFHRQCLKYTCAGGRSHSTPGLKHRSSDLGARLRSVQASIANEFVGEIVVAKETISSMDPAVLCFEKHDQIEVIRLLDGGTFHGRLVSAPGKTGIVRVDSVRKARHSSHSMSMSSLHNHASQSSIQRHESTVLPRSVQQSRLSSSSFNSSFHSPQREYYVNMSVNNQPWYFGPLSREVAHTKLLGKPNGTFIVRFSANQDRFAISISYLNEVKHTKVEFEDNKYYLDESQKFDSLVELVNYYRENNLSESFEHIDTVLTAPLIQSSVYRVVHDYSPTEPKYLSMRHGELVTVLDTNGEERGWWKGQIENRVGFFPYAYVAAYFDEDDSATDNDSIVHLPFDKSVISL</sequence>
<feature type="domain" description="Phorbol-ester/DAG-type" evidence="13">
    <location>
        <begin position="584"/>
        <end position="631"/>
    </location>
</feature>
<evidence type="ECO:0000259" key="8">
    <source>
        <dbReference type="PROSITE" id="PS50001"/>
    </source>
</evidence>
<dbReference type="InterPro" id="IPR035899">
    <property type="entry name" value="DBL_dom_sf"/>
</dbReference>
<organism evidence="14 15">
    <name type="scientific">Steinernema hermaphroditum</name>
    <dbReference type="NCBI Taxonomy" id="289476"/>
    <lineage>
        <taxon>Eukaryota</taxon>
        <taxon>Metazoa</taxon>
        <taxon>Ecdysozoa</taxon>
        <taxon>Nematoda</taxon>
        <taxon>Chromadorea</taxon>
        <taxon>Rhabditida</taxon>
        <taxon>Tylenchina</taxon>
        <taxon>Panagrolaimomorpha</taxon>
        <taxon>Strongyloidoidea</taxon>
        <taxon>Steinernematidae</taxon>
        <taxon>Steinernema</taxon>
    </lineage>
</organism>
<dbReference type="PROSITE" id="PS50003">
    <property type="entry name" value="PH_DOMAIN"/>
    <property type="match status" value="1"/>
</dbReference>
<dbReference type="GO" id="GO:0008270">
    <property type="term" value="F:zinc ion binding"/>
    <property type="evidence" value="ECO:0007669"/>
    <property type="project" value="UniProtKB-KW"/>
</dbReference>
<evidence type="ECO:0000256" key="5">
    <source>
        <dbReference type="PROSITE-ProRule" id="PRU00191"/>
    </source>
</evidence>